<evidence type="ECO:0000313" key="2">
    <source>
        <dbReference type="Proteomes" id="UP000033662"/>
    </source>
</evidence>
<gene>
    <name evidence="1" type="ORF">VP02_07640</name>
</gene>
<accession>A0A0F4XRU6</accession>
<proteinExistence type="predicted"/>
<dbReference type="EMBL" id="JZXC01000005">
    <property type="protein sequence ID" value="KKA08556.1"/>
    <property type="molecule type" value="Genomic_DNA"/>
</dbReference>
<comment type="caution">
    <text evidence="1">The sequence shown here is derived from an EMBL/GenBank/DDBJ whole genome shotgun (WGS) entry which is preliminary data.</text>
</comment>
<dbReference type="PATRIC" id="fig|132476.4.peg.5473"/>
<name>A0A0F4XRU6_9PSED</name>
<dbReference type="Proteomes" id="UP000033662">
    <property type="component" value="Unassembled WGS sequence"/>
</dbReference>
<protein>
    <submittedName>
        <fullName evidence="1">Uncharacterized protein</fullName>
    </submittedName>
</protein>
<evidence type="ECO:0000313" key="1">
    <source>
        <dbReference type="EMBL" id="KKA08556.1"/>
    </source>
</evidence>
<organism evidence="1 2">
    <name type="scientific">Pseudomonas kilonensis</name>
    <dbReference type="NCBI Taxonomy" id="132476"/>
    <lineage>
        <taxon>Bacteria</taxon>
        <taxon>Pseudomonadati</taxon>
        <taxon>Pseudomonadota</taxon>
        <taxon>Gammaproteobacteria</taxon>
        <taxon>Pseudomonadales</taxon>
        <taxon>Pseudomonadaceae</taxon>
        <taxon>Pseudomonas</taxon>
    </lineage>
</organism>
<sequence length="61" mass="6800">MAGFAFVARELAPARLRSSRKPVAAVCLEDHVRSIWGGFATQREQAPSPQWAALYFQMYTG</sequence>
<dbReference type="AlphaFoldDB" id="A0A0F4XRU6"/>
<reference evidence="1 2" key="1">
    <citation type="submission" date="2015-03" db="EMBL/GenBank/DDBJ databases">
        <title>Pseudomonas fluorescens 1855-344 Genome sequencing and assembly.</title>
        <authorList>
            <person name="Eng W.W.H."/>
            <person name="Gan H.M."/>
            <person name="Savka M.A."/>
        </authorList>
    </citation>
    <scope>NUCLEOTIDE SEQUENCE [LARGE SCALE GENOMIC DNA]</scope>
    <source>
        <strain evidence="1 2">1855-344</strain>
    </source>
</reference>